<dbReference type="RefSeq" id="XP_003955511.1">
    <property type="nucleotide sequence ID" value="XM_003955462.1"/>
</dbReference>
<dbReference type="STRING" id="1071382.H2APS6"/>
<evidence type="ECO:0000256" key="1">
    <source>
        <dbReference type="ARBA" id="ARBA00006658"/>
    </source>
</evidence>
<evidence type="ECO:0000313" key="3">
    <source>
        <dbReference type="Proteomes" id="UP000005220"/>
    </source>
</evidence>
<dbReference type="InParanoid" id="H2APS6"/>
<dbReference type="GO" id="GO:1904262">
    <property type="term" value="P:negative regulation of TORC1 signaling"/>
    <property type="evidence" value="ECO:0007669"/>
    <property type="project" value="EnsemblFungi"/>
</dbReference>
<reference evidence="2 3" key="1">
    <citation type="journal article" date="2011" name="Proc. Natl. Acad. Sci. U.S.A.">
        <title>Evolutionary erosion of yeast sex chromosomes by mating-type switching accidents.</title>
        <authorList>
            <person name="Gordon J.L."/>
            <person name="Armisen D."/>
            <person name="Proux-Wera E."/>
            <person name="Oheigeartaigh S.S."/>
            <person name="Byrne K.P."/>
            <person name="Wolfe K.H."/>
        </authorList>
    </citation>
    <scope>NUCLEOTIDE SEQUENCE [LARGE SCALE GENOMIC DNA]</scope>
    <source>
        <strain evidence="3">ATCC 22294 / BCRC 22015 / CBS 2517 / CECT 1963 / NBRC 1671 / NRRL Y-8276</strain>
    </source>
</reference>
<accession>H2APS6</accession>
<name>H2APS6_KAZAF</name>
<dbReference type="InterPro" id="IPR007303">
    <property type="entry name" value="TIP41-like"/>
</dbReference>
<dbReference type="InterPro" id="IPR051330">
    <property type="entry name" value="Phosphatase_reg/MetRdx"/>
</dbReference>
<dbReference type="PANTHER" id="PTHR21021:SF16">
    <property type="entry name" value="TIP41-LIKE PROTEIN"/>
    <property type="match status" value="1"/>
</dbReference>
<dbReference type="GO" id="GO:0005829">
    <property type="term" value="C:cytosol"/>
    <property type="evidence" value="ECO:0007669"/>
    <property type="project" value="TreeGrafter"/>
</dbReference>
<protein>
    <recommendedName>
        <fullName evidence="4">Tip41p</fullName>
    </recommendedName>
</protein>
<dbReference type="Pfam" id="PF04176">
    <property type="entry name" value="TIP41"/>
    <property type="match status" value="1"/>
</dbReference>
<dbReference type="HOGENOM" id="CLU_039187_0_2_1"/>
<dbReference type="GeneID" id="13882600"/>
<dbReference type="AlphaFoldDB" id="H2APS6"/>
<keyword evidence="3" id="KW-1185">Reference proteome</keyword>
<evidence type="ECO:0000313" key="2">
    <source>
        <dbReference type="EMBL" id="CCF56376.1"/>
    </source>
</evidence>
<dbReference type="OrthoDB" id="10253878at2759"/>
<dbReference type="Proteomes" id="UP000005220">
    <property type="component" value="Chromosome 2"/>
</dbReference>
<dbReference type="KEGG" id="kaf:KAFR_0B00780"/>
<organism evidence="2 3">
    <name type="scientific">Kazachstania africana (strain ATCC 22294 / BCRC 22015 / CBS 2517 / CECT 1963 / NBRC 1671 / NRRL Y-8276)</name>
    <name type="common">Yeast</name>
    <name type="synonym">Kluyveromyces africanus</name>
    <dbReference type="NCBI Taxonomy" id="1071382"/>
    <lineage>
        <taxon>Eukaryota</taxon>
        <taxon>Fungi</taxon>
        <taxon>Dikarya</taxon>
        <taxon>Ascomycota</taxon>
        <taxon>Saccharomycotina</taxon>
        <taxon>Saccharomycetes</taxon>
        <taxon>Saccharomycetales</taxon>
        <taxon>Saccharomycetaceae</taxon>
        <taxon>Kazachstania</taxon>
    </lineage>
</organism>
<dbReference type="GO" id="GO:0031929">
    <property type="term" value="P:TOR signaling"/>
    <property type="evidence" value="ECO:0007669"/>
    <property type="project" value="TreeGrafter"/>
</dbReference>
<dbReference type="PANTHER" id="PTHR21021">
    <property type="entry name" value="GAF/PUTATIVE CYTOSKELETAL PROTEIN"/>
    <property type="match status" value="1"/>
</dbReference>
<sequence>MADRDVEKSLKRTVRPGINTIEITAARELHARTVNARNPRNERAMQTTTTTTTMAKSSASFFKEPIPRHVCNSANNPPCKHCGRMIIPSPVATYPLEDNPSISINNWTITSRKRPILNSEELEDWETNKLSGLGALPEMIFGNNYISIKNVEKNWSIDFRALDALSMVNLEDSGIRVSYSKDWINSKLKTTAKEVHEDDLFEISSESLNIVKNYDWTYSTEYKGTVINYNDNDVIDFKTDNDLVLPIDKLSKPDQILFFDDMILFEDELADNGISILNVKIRVMNERLLLLSRFFLRVDDVIVRVYDTRIYVEFDENKVIREFKQYESEYNDLMANQKRVLAHSRDPKALLRDSNWVVEHIPLVKRQCEVIQF</sequence>
<dbReference type="EMBL" id="HE650822">
    <property type="protein sequence ID" value="CCF56376.1"/>
    <property type="molecule type" value="Genomic_DNA"/>
</dbReference>
<evidence type="ECO:0008006" key="4">
    <source>
        <dbReference type="Google" id="ProtNLM"/>
    </source>
</evidence>
<gene>
    <name evidence="2" type="primary">KAFR0B00780</name>
    <name evidence="2" type="ORF">KAFR_0B00780</name>
</gene>
<comment type="similarity">
    <text evidence="1">Belongs to the TIP41 family.</text>
</comment>
<dbReference type="FunCoup" id="H2APS6">
    <property type="interactions" value="879"/>
</dbReference>
<proteinExistence type="inferred from homology"/>
<dbReference type="eggNOG" id="KOG3224">
    <property type="taxonomic scope" value="Eukaryota"/>
</dbReference>